<sequence length="65" mass="7235">PTSKKWQGLRISAVFNNILNKQYVDQTSVFQASADAPASDMIPKGKRMALPAPGFNARFEVSYQF</sequence>
<evidence type="ECO:0008006" key="6">
    <source>
        <dbReference type="Google" id="ProtNLM"/>
    </source>
</evidence>
<dbReference type="EMBL" id="QELB01000178">
    <property type="protein sequence ID" value="RKU91001.1"/>
    <property type="molecule type" value="Genomic_DNA"/>
</dbReference>
<keyword evidence="2" id="KW-0472">Membrane</keyword>
<accession>A0A7Z6SPZ3</accession>
<dbReference type="AlphaFoldDB" id="A0A7Z6SPZ3"/>
<evidence type="ECO:0000313" key="4">
    <source>
        <dbReference type="EMBL" id="RKU91001.1"/>
    </source>
</evidence>
<comment type="subcellular location">
    <subcellularLocation>
        <location evidence="1">Cell outer membrane</location>
    </subcellularLocation>
</comment>
<name>A0A7Z6SPZ3_HELPX</name>
<evidence type="ECO:0000256" key="2">
    <source>
        <dbReference type="ARBA" id="ARBA00023136"/>
    </source>
</evidence>
<dbReference type="Proteomes" id="UP000272192">
    <property type="component" value="Unassembled WGS sequence"/>
</dbReference>
<dbReference type="InterPro" id="IPR036942">
    <property type="entry name" value="Beta-barrel_TonB_sf"/>
</dbReference>
<feature type="non-terminal residue" evidence="4">
    <location>
        <position position="1"/>
    </location>
</feature>
<comment type="caution">
    <text evidence="4">The sequence shown here is derived from an EMBL/GenBank/DDBJ whole genome shotgun (WGS) entry which is preliminary data.</text>
</comment>
<evidence type="ECO:0000313" key="5">
    <source>
        <dbReference type="Proteomes" id="UP000272192"/>
    </source>
</evidence>
<dbReference type="Gene3D" id="2.40.170.20">
    <property type="entry name" value="TonB-dependent receptor, beta-barrel domain"/>
    <property type="match status" value="1"/>
</dbReference>
<proteinExistence type="predicted"/>
<reference evidence="4 5" key="1">
    <citation type="submission" date="2018-04" db="EMBL/GenBank/DDBJ databases">
        <title>Complete genome sequences of Helicobacter pylori.</title>
        <authorList>
            <person name="Palau M."/>
            <person name="Minana-Galbis D."/>
        </authorList>
    </citation>
    <scope>NUCLEOTIDE SEQUENCE [LARGE SCALE GENOMIC DNA]</scope>
    <source>
        <strain evidence="4 5">B518</strain>
    </source>
</reference>
<evidence type="ECO:0000256" key="1">
    <source>
        <dbReference type="ARBA" id="ARBA00004442"/>
    </source>
</evidence>
<dbReference type="GO" id="GO:0009279">
    <property type="term" value="C:cell outer membrane"/>
    <property type="evidence" value="ECO:0007669"/>
    <property type="project" value="UniProtKB-SubCell"/>
</dbReference>
<keyword evidence="3" id="KW-0998">Cell outer membrane</keyword>
<evidence type="ECO:0000256" key="3">
    <source>
        <dbReference type="ARBA" id="ARBA00023237"/>
    </source>
</evidence>
<gene>
    <name evidence="4" type="ORF">DB721_09215</name>
</gene>
<dbReference type="SUPFAM" id="SSF56935">
    <property type="entry name" value="Porins"/>
    <property type="match status" value="1"/>
</dbReference>
<protein>
    <recommendedName>
        <fullName evidence="6">TonB-dependent receptor</fullName>
    </recommendedName>
</protein>
<organism evidence="4 5">
    <name type="scientific">Helicobacter pylori</name>
    <name type="common">Campylobacter pylori</name>
    <dbReference type="NCBI Taxonomy" id="210"/>
    <lineage>
        <taxon>Bacteria</taxon>
        <taxon>Pseudomonadati</taxon>
        <taxon>Campylobacterota</taxon>
        <taxon>Epsilonproteobacteria</taxon>
        <taxon>Campylobacterales</taxon>
        <taxon>Helicobacteraceae</taxon>
        <taxon>Helicobacter</taxon>
    </lineage>
</organism>